<sequence>MTPALNGISTELYGNIYFYDSSSGFYIWITTGPAGSPHGAALVCSGWCFTEAWRCRCPKQPPQPGPSVPAGSRRVRLVGSSGRCAGRVEVYSGGSWSSVCQEGWDLQDAAVVCRELGCGRALEAPSSARFGGERECGRGVGAGAVCSGQWRAAPEQGPAERGPRRCRARLSSLRAAGSGELRLVGGGGRCAGRVEVKHDGEWGSVWDMEDAEVVCQQLGCGSAAGAYSARERFGKGDGPVCVARVNCDGSDAALWECGIGGWGPYKVDLHDWDAAVVCQGFSRLVGGAGACAGQLEVRQRQAWVGVCEDQVDMKAAQVVCRELGCGEPLAMAGSGRFGAASASLWDGGFQCNGTEPLLSACARRPAPSQGCSGRASIICSRKCREHRGLLGSVQSDSGNFTGRLRLVEGETRCDGWLEVPTSTGEWRRVPGELLLIRNFSSVCRELGCGELEKSDGVPGTFFVDEVNETESDIVYSVITTIKGMTNNLTHGGNSRYESYPSLMTTAPAGFPHGVSIVCSGGCPEKGQRFPCPKQPSPARSFRARRQPAGEAGGELRALCRARGGLFRWQLEQRVPGRLGPAGRCRCVPGAGLWQGPGGPELGALRWRHGAAVAVHGRVLRERGVSLGMRALGRARVRARRRGRGRVLRSVAGSP</sequence>
<dbReference type="PANTHER" id="PTHR19331">
    <property type="entry name" value="SCAVENGER RECEPTOR DOMAIN-CONTAINING"/>
    <property type="match status" value="1"/>
</dbReference>
<evidence type="ECO:0000256" key="5">
    <source>
        <dbReference type="ARBA" id="ARBA00022989"/>
    </source>
</evidence>
<dbReference type="Ensembl" id="ENSCUST00005028455.1">
    <property type="protein sequence ID" value="ENSCUSP00005027497.1"/>
    <property type="gene ID" value="ENSCUSG00005016923.1"/>
</dbReference>
<keyword evidence="3" id="KW-0732">Signal</keyword>
<evidence type="ECO:0000256" key="1">
    <source>
        <dbReference type="ARBA" id="ARBA00004167"/>
    </source>
</evidence>
<feature type="domain" description="SRCR" evidence="10">
    <location>
        <begin position="75"/>
        <end position="131"/>
    </location>
</feature>
<name>A0A8C3VFW8_CATUS</name>
<evidence type="ECO:0000256" key="6">
    <source>
        <dbReference type="ARBA" id="ARBA00023136"/>
    </source>
</evidence>
<evidence type="ECO:0000313" key="11">
    <source>
        <dbReference type="Ensembl" id="ENSCUSP00005027497.1"/>
    </source>
</evidence>
<comment type="caution">
    <text evidence="9">Lacks conserved residue(s) required for the propagation of feature annotation.</text>
</comment>
<dbReference type="FunFam" id="3.10.250.10:FF:000016">
    <property type="entry name" value="Scavenger receptor cysteine-rich protein type 12"/>
    <property type="match status" value="1"/>
</dbReference>
<organism evidence="11 12">
    <name type="scientific">Catharus ustulatus</name>
    <name type="common">Russet-backed thrush</name>
    <name type="synonym">Hylocichla ustulatus</name>
    <dbReference type="NCBI Taxonomy" id="91951"/>
    <lineage>
        <taxon>Eukaryota</taxon>
        <taxon>Metazoa</taxon>
        <taxon>Chordata</taxon>
        <taxon>Craniata</taxon>
        <taxon>Vertebrata</taxon>
        <taxon>Euteleostomi</taxon>
        <taxon>Archelosauria</taxon>
        <taxon>Archosauria</taxon>
        <taxon>Dinosauria</taxon>
        <taxon>Saurischia</taxon>
        <taxon>Theropoda</taxon>
        <taxon>Coelurosauria</taxon>
        <taxon>Aves</taxon>
        <taxon>Neognathae</taxon>
        <taxon>Neoaves</taxon>
        <taxon>Telluraves</taxon>
        <taxon>Australaves</taxon>
        <taxon>Passeriformes</taxon>
        <taxon>Turdidae</taxon>
        <taxon>Catharus</taxon>
    </lineage>
</organism>
<dbReference type="PROSITE" id="PS50287">
    <property type="entry name" value="SRCR_2"/>
    <property type="match status" value="4"/>
</dbReference>
<dbReference type="InterPro" id="IPR001190">
    <property type="entry name" value="SRCR"/>
</dbReference>
<comment type="subcellular location">
    <subcellularLocation>
        <location evidence="1">Membrane</location>
        <topology evidence="1">Single-pass membrane protein</topology>
    </subcellularLocation>
</comment>
<feature type="domain" description="SRCR" evidence="10">
    <location>
        <begin position="404"/>
        <end position="449"/>
    </location>
</feature>
<feature type="disulfide bond" evidence="9">
    <location>
        <begin position="351"/>
        <end position="361"/>
    </location>
</feature>
<reference evidence="11" key="1">
    <citation type="submission" date="2020-10" db="EMBL/GenBank/DDBJ databases">
        <title>Catharus ustulatus (Swainson's thrush) genome, bCatUst1, primary haplotype v2.</title>
        <authorList>
            <person name="Delmore K."/>
            <person name="Vafadar M."/>
            <person name="Formenti G."/>
            <person name="Chow W."/>
            <person name="Pelan S."/>
            <person name="Howe K."/>
            <person name="Rhie A."/>
            <person name="Mountcastle J."/>
            <person name="Haase B."/>
            <person name="Fedrigo O."/>
            <person name="Jarvis E.D."/>
        </authorList>
    </citation>
    <scope>NUCLEOTIDE SEQUENCE [LARGE SCALE GENOMIC DNA]</scope>
</reference>
<keyword evidence="5" id="KW-1133">Transmembrane helix</keyword>
<dbReference type="Proteomes" id="UP000694563">
    <property type="component" value="Chromosome 6"/>
</dbReference>
<reference evidence="11" key="2">
    <citation type="submission" date="2025-08" db="UniProtKB">
        <authorList>
            <consortium name="Ensembl"/>
        </authorList>
    </citation>
    <scope>IDENTIFICATION</scope>
</reference>
<dbReference type="AlphaFoldDB" id="A0A8C3VFW8"/>
<dbReference type="GO" id="GO:0016020">
    <property type="term" value="C:membrane"/>
    <property type="evidence" value="ECO:0007669"/>
    <property type="project" value="UniProtKB-SubCell"/>
</dbReference>
<proteinExistence type="predicted"/>
<dbReference type="SUPFAM" id="SSF56487">
    <property type="entry name" value="SRCR-like"/>
    <property type="match status" value="4"/>
</dbReference>
<evidence type="ECO:0000256" key="3">
    <source>
        <dbReference type="ARBA" id="ARBA00022729"/>
    </source>
</evidence>
<feature type="disulfide bond" evidence="9">
    <location>
        <begin position="247"/>
        <end position="257"/>
    </location>
</feature>
<evidence type="ECO:0000259" key="10">
    <source>
        <dbReference type="PROSITE" id="PS50287"/>
    </source>
</evidence>
<dbReference type="FunFam" id="3.10.250.10:FF:000004">
    <property type="entry name" value="Scavenger receptor cysteine-rich type 1 protein M130"/>
    <property type="match status" value="1"/>
</dbReference>
<dbReference type="Gene3D" id="3.10.250.10">
    <property type="entry name" value="SRCR-like domain"/>
    <property type="match status" value="4"/>
</dbReference>
<keyword evidence="8" id="KW-0325">Glycoprotein</keyword>
<evidence type="ECO:0000256" key="4">
    <source>
        <dbReference type="ARBA" id="ARBA00022737"/>
    </source>
</evidence>
<keyword evidence="6" id="KW-0472">Membrane</keyword>
<dbReference type="SMART" id="SM00202">
    <property type="entry name" value="SR"/>
    <property type="match status" value="3"/>
</dbReference>
<dbReference type="FunFam" id="3.10.250.10:FF:000009">
    <property type="entry name" value="WC1"/>
    <property type="match status" value="1"/>
</dbReference>
<dbReference type="PRINTS" id="PR00258">
    <property type="entry name" value="SPERACTRCPTR"/>
</dbReference>
<dbReference type="InterPro" id="IPR036772">
    <property type="entry name" value="SRCR-like_dom_sf"/>
</dbReference>
<feature type="domain" description="SRCR" evidence="10">
    <location>
        <begin position="282"/>
        <end position="380"/>
    </location>
</feature>
<keyword evidence="4" id="KW-0677">Repeat</keyword>
<keyword evidence="7 9" id="KW-1015">Disulfide bond</keyword>
<evidence type="ECO:0000256" key="8">
    <source>
        <dbReference type="ARBA" id="ARBA00023180"/>
    </source>
</evidence>
<keyword evidence="12" id="KW-1185">Reference proteome</keyword>
<dbReference type="Pfam" id="PF00530">
    <property type="entry name" value="SRCR"/>
    <property type="match status" value="4"/>
</dbReference>
<evidence type="ECO:0000256" key="9">
    <source>
        <dbReference type="PROSITE-ProRule" id="PRU00196"/>
    </source>
</evidence>
<feature type="domain" description="SRCR" evidence="10">
    <location>
        <begin position="181"/>
        <end position="279"/>
    </location>
</feature>
<feature type="disulfide bond" evidence="9">
    <location>
        <begin position="307"/>
        <end position="371"/>
    </location>
</feature>
<keyword evidence="2" id="KW-0812">Transmembrane</keyword>
<evidence type="ECO:0000256" key="2">
    <source>
        <dbReference type="ARBA" id="ARBA00022692"/>
    </source>
</evidence>
<evidence type="ECO:0000313" key="12">
    <source>
        <dbReference type="Proteomes" id="UP000694563"/>
    </source>
</evidence>
<reference evidence="11" key="3">
    <citation type="submission" date="2025-09" db="UniProtKB">
        <authorList>
            <consortium name="Ensembl"/>
        </authorList>
    </citation>
    <scope>IDENTIFICATION</scope>
</reference>
<accession>A0A8C3VFW8</accession>
<protein>
    <recommendedName>
        <fullName evidence="10">SRCR domain-containing protein</fullName>
    </recommendedName>
</protein>
<evidence type="ECO:0000256" key="7">
    <source>
        <dbReference type="ARBA" id="ARBA00023157"/>
    </source>
</evidence>
<dbReference type="PANTHER" id="PTHR19331:SF487">
    <property type="entry name" value="SOLUBLE SCAVENGER RECEPTOR CYSTEINE-RICH DOMAIN-CONTAINING PROTEIN SSC5D"/>
    <property type="match status" value="1"/>
</dbReference>